<dbReference type="InterPro" id="IPR017897">
    <property type="entry name" value="Thrombospondin_3_rpt"/>
</dbReference>
<evidence type="ECO:0000256" key="2">
    <source>
        <dbReference type="ARBA" id="ARBA00022837"/>
    </source>
</evidence>
<dbReference type="Proteomes" id="UP000228687">
    <property type="component" value="Unassembled WGS sequence"/>
</dbReference>
<feature type="transmembrane region" description="Helical" evidence="4">
    <location>
        <begin position="151"/>
        <end position="172"/>
    </location>
</feature>
<evidence type="ECO:0000256" key="4">
    <source>
        <dbReference type="SAM" id="Phobius"/>
    </source>
</evidence>
<keyword evidence="4" id="KW-0812">Transmembrane</keyword>
<dbReference type="SUPFAM" id="SSF103647">
    <property type="entry name" value="TSP type-3 repeat"/>
    <property type="match status" value="1"/>
</dbReference>
<dbReference type="GO" id="GO:0007155">
    <property type="term" value="P:cell adhesion"/>
    <property type="evidence" value="ECO:0007669"/>
    <property type="project" value="InterPro"/>
</dbReference>
<proteinExistence type="predicted"/>
<keyword evidence="4" id="KW-0472">Membrane</keyword>
<sequence length="189" mass="20417">MKFNESSSGTLVSRSVRFLAQPGQNYQIYFDADRYVRPVQKEVGDLSSNKGVVTVSGSRPVMNPSFTPSDSDDDTIPDLTDNCVSIANTDQKDSDANGRGDACEDYDRDSIVAAKDNCPNIPNQDQIDTDADEIGDSCDNFDNRVTERMPWLPWVGIGTAGVVLLGLSILVFRYKKDGVVSGVPGGPSA</sequence>
<dbReference type="AlphaFoldDB" id="A0A2H0Z0N0"/>
<gene>
    <name evidence="5" type="ORF">COT23_00675</name>
</gene>
<evidence type="ECO:0000256" key="3">
    <source>
        <dbReference type="SAM" id="MobiDB-lite"/>
    </source>
</evidence>
<dbReference type="EMBL" id="PEXT01000012">
    <property type="protein sequence ID" value="PIS43552.1"/>
    <property type="molecule type" value="Genomic_DNA"/>
</dbReference>
<reference evidence="6" key="1">
    <citation type="submission" date="2017-09" db="EMBL/GenBank/DDBJ databases">
        <title>Depth-based differentiation of microbial function through sediment-hosted aquifers and enrichment of novel symbionts in the deep terrestrial subsurface.</title>
        <authorList>
            <person name="Probst A.J."/>
            <person name="Ladd B."/>
            <person name="Jarett J.K."/>
            <person name="Geller-Mcgrath D.E."/>
            <person name="Sieber C.M.K."/>
            <person name="Emerson J.B."/>
            <person name="Anantharaman K."/>
            <person name="Thomas B.C."/>
            <person name="Malmstrom R."/>
            <person name="Stieglmeier M."/>
            <person name="Klingl A."/>
            <person name="Woyke T."/>
            <person name="Ryan C.M."/>
            <person name="Banfield J.F."/>
        </authorList>
    </citation>
    <scope>NUCLEOTIDE SEQUENCE [LARGE SCALE GENOMIC DNA]</scope>
</reference>
<evidence type="ECO:0000313" key="6">
    <source>
        <dbReference type="Proteomes" id="UP000228687"/>
    </source>
</evidence>
<protein>
    <recommendedName>
        <fullName evidence="7">Thrombospondin</fullName>
    </recommendedName>
</protein>
<organism evidence="5 6">
    <name type="scientific">Candidatus Kaiserbacteria bacterium CG08_land_8_20_14_0_20_50_21</name>
    <dbReference type="NCBI Taxonomy" id="1974604"/>
    <lineage>
        <taxon>Bacteria</taxon>
        <taxon>Candidatus Kaiseribacteriota</taxon>
    </lineage>
</organism>
<feature type="region of interest" description="Disordered" evidence="3">
    <location>
        <begin position="50"/>
        <end position="75"/>
    </location>
</feature>
<dbReference type="InterPro" id="IPR003367">
    <property type="entry name" value="Thrombospondin_3-like_rpt"/>
</dbReference>
<evidence type="ECO:0000313" key="5">
    <source>
        <dbReference type="EMBL" id="PIS43552.1"/>
    </source>
</evidence>
<dbReference type="PANTHER" id="PTHR10199">
    <property type="entry name" value="THROMBOSPONDIN"/>
    <property type="match status" value="1"/>
</dbReference>
<evidence type="ECO:0000256" key="1">
    <source>
        <dbReference type="ARBA" id="ARBA00022729"/>
    </source>
</evidence>
<dbReference type="Pfam" id="PF02412">
    <property type="entry name" value="TSP_3"/>
    <property type="match status" value="2"/>
</dbReference>
<keyword evidence="4" id="KW-1133">Transmembrane helix</keyword>
<dbReference type="GO" id="GO:0005509">
    <property type="term" value="F:calcium ion binding"/>
    <property type="evidence" value="ECO:0007669"/>
    <property type="project" value="InterPro"/>
</dbReference>
<keyword evidence="2" id="KW-0106">Calcium</keyword>
<name>A0A2H0Z0N0_9BACT</name>
<accession>A0A2H0Z0N0</accession>
<dbReference type="InterPro" id="IPR028974">
    <property type="entry name" value="TSP_type-3_rpt"/>
</dbReference>
<keyword evidence="1" id="KW-0732">Signal</keyword>
<dbReference type="Gene3D" id="4.10.1080.10">
    <property type="entry name" value="TSP type-3 repeat"/>
    <property type="match status" value="1"/>
</dbReference>
<evidence type="ECO:0008006" key="7">
    <source>
        <dbReference type="Google" id="ProtNLM"/>
    </source>
</evidence>
<dbReference type="PROSITE" id="PS51234">
    <property type="entry name" value="TSP3"/>
    <property type="match status" value="1"/>
</dbReference>
<comment type="caution">
    <text evidence="5">The sequence shown here is derived from an EMBL/GenBank/DDBJ whole genome shotgun (WGS) entry which is preliminary data.</text>
</comment>